<dbReference type="OMA" id="QVQWTAE"/>
<comment type="subcellular location">
    <subcellularLocation>
        <location evidence="2">Cytoplasm</location>
    </subcellularLocation>
    <subcellularLocation>
        <location evidence="1">Nucleus</location>
    </subcellularLocation>
</comment>
<dbReference type="PANTHER" id="PTHR12225:SF0">
    <property type="entry name" value="PROTEASOMAL UBIQUITIN RECEPTOR ADRM1"/>
    <property type="match status" value="1"/>
</dbReference>
<dbReference type="GO" id="GO:0008541">
    <property type="term" value="C:proteasome regulatory particle, lid subcomplex"/>
    <property type="evidence" value="ECO:0007669"/>
    <property type="project" value="TreeGrafter"/>
</dbReference>
<evidence type="ECO:0000256" key="5">
    <source>
        <dbReference type="ARBA" id="ARBA00023242"/>
    </source>
</evidence>
<name>G0U3K7_TRYVY</name>
<dbReference type="InterPro" id="IPR044868">
    <property type="entry name" value="Rpn13/ADRM1_Pru"/>
</dbReference>
<evidence type="ECO:0000256" key="3">
    <source>
        <dbReference type="ARBA" id="ARBA00022490"/>
    </source>
</evidence>
<protein>
    <recommendedName>
        <fullName evidence="6">Pru domain-containing protein</fullName>
    </recommendedName>
</protein>
<dbReference type="PANTHER" id="PTHR12225">
    <property type="entry name" value="ADHESION REGULATING MOLECULE 1 110 KDA CELL MEMBRANE GLYCOPROTEIN"/>
    <property type="match status" value="1"/>
</dbReference>
<keyword evidence="4" id="KW-0647">Proteasome</keyword>
<dbReference type="GO" id="GO:0005634">
    <property type="term" value="C:nucleus"/>
    <property type="evidence" value="ECO:0007669"/>
    <property type="project" value="UniProtKB-SubCell"/>
</dbReference>
<dbReference type="InterPro" id="IPR038633">
    <property type="entry name" value="Rpn13/ADRM1_Pru_sf"/>
</dbReference>
<dbReference type="Gene3D" id="2.30.29.70">
    <property type="entry name" value="Proteasomal ubiquitin receptor Rpn13/ADRM1"/>
    <property type="match status" value="1"/>
</dbReference>
<dbReference type="GO" id="GO:0005737">
    <property type="term" value="C:cytoplasm"/>
    <property type="evidence" value="ECO:0007669"/>
    <property type="project" value="UniProtKB-SubCell"/>
</dbReference>
<feature type="domain" description="Pru" evidence="6">
    <location>
        <begin position="11"/>
        <end position="123"/>
    </location>
</feature>
<proteinExistence type="predicted"/>
<keyword evidence="3" id="KW-0963">Cytoplasm</keyword>
<evidence type="ECO:0000256" key="2">
    <source>
        <dbReference type="ARBA" id="ARBA00004496"/>
    </source>
</evidence>
<dbReference type="GO" id="GO:0070628">
    <property type="term" value="F:proteasome binding"/>
    <property type="evidence" value="ECO:0007669"/>
    <property type="project" value="TreeGrafter"/>
</dbReference>
<sequence>MFILPPVVTESASQSLVEVAAGRMELRDGVVYPLLKKGFMLVLRDALTHNVTLVWAAADGSEEQRTALIPGRVSVSWVAKCLPSRVMLFDIDNHKRLLFFWMQSRSTAPDSVMRRVQDAIQRYCQPPINPPRNHKITMSTMQSILSELLEEAAAQDVSLSSLLVSEKLVSALDEDAEFYMSRLKRHLPPGQRAVSVRLGVIELIRDSQVQWTAEILDILLRHKLTYTKLFSTFLNGPMLWGQNVISFIMNVINYVESHGEQKPPVDDKEHESEL</sequence>
<organism evidence="7">
    <name type="scientific">Trypanosoma vivax (strain Y486)</name>
    <dbReference type="NCBI Taxonomy" id="1055687"/>
    <lineage>
        <taxon>Eukaryota</taxon>
        <taxon>Discoba</taxon>
        <taxon>Euglenozoa</taxon>
        <taxon>Kinetoplastea</taxon>
        <taxon>Metakinetoplastina</taxon>
        <taxon>Trypanosomatida</taxon>
        <taxon>Trypanosomatidae</taxon>
        <taxon>Trypanosoma</taxon>
        <taxon>Duttonella</taxon>
    </lineage>
</organism>
<dbReference type="Pfam" id="PF04683">
    <property type="entry name" value="Rpn13_ADRM1_Pru"/>
    <property type="match status" value="1"/>
</dbReference>
<dbReference type="AlphaFoldDB" id="G0U3K7"/>
<dbReference type="VEuPathDB" id="TriTrypDB:TvY486_0906850"/>
<dbReference type="EMBL" id="HE573025">
    <property type="protein sequence ID" value="CCC50864.1"/>
    <property type="molecule type" value="Genomic_DNA"/>
</dbReference>
<dbReference type="GO" id="GO:0061133">
    <property type="term" value="F:endopeptidase activator activity"/>
    <property type="evidence" value="ECO:0007669"/>
    <property type="project" value="TreeGrafter"/>
</dbReference>
<evidence type="ECO:0000259" key="6">
    <source>
        <dbReference type="PROSITE" id="PS51917"/>
    </source>
</evidence>
<dbReference type="PROSITE" id="PS51917">
    <property type="entry name" value="PRU"/>
    <property type="match status" value="1"/>
</dbReference>
<dbReference type="InterPro" id="IPR006773">
    <property type="entry name" value="Rpn13/ADRM1"/>
</dbReference>
<evidence type="ECO:0000313" key="7">
    <source>
        <dbReference type="EMBL" id="CCC50864.1"/>
    </source>
</evidence>
<evidence type="ECO:0000256" key="1">
    <source>
        <dbReference type="ARBA" id="ARBA00004123"/>
    </source>
</evidence>
<accession>G0U3K7</accession>
<gene>
    <name evidence="7" type="ORF">TVY486_0906850</name>
</gene>
<reference evidence="7" key="1">
    <citation type="journal article" date="2012" name="Proc. Natl. Acad. Sci. U.S.A.">
        <title>Antigenic diversity is generated by distinct evolutionary mechanisms in African trypanosome species.</title>
        <authorList>
            <person name="Jackson A.P."/>
            <person name="Berry A."/>
            <person name="Aslett M."/>
            <person name="Allison H.C."/>
            <person name="Burton P."/>
            <person name="Vavrova-Anderson J."/>
            <person name="Brown R."/>
            <person name="Browne H."/>
            <person name="Corton N."/>
            <person name="Hauser H."/>
            <person name="Gamble J."/>
            <person name="Gilderthorp R."/>
            <person name="Marcello L."/>
            <person name="McQuillan J."/>
            <person name="Otto T.D."/>
            <person name="Quail M.A."/>
            <person name="Sanders M.J."/>
            <person name="van Tonder A."/>
            <person name="Ginger M.L."/>
            <person name="Field M.C."/>
            <person name="Barry J.D."/>
            <person name="Hertz-Fowler C."/>
            <person name="Berriman M."/>
        </authorList>
    </citation>
    <scope>NUCLEOTIDE SEQUENCE</scope>
    <source>
        <strain evidence="7">Y486</strain>
    </source>
</reference>
<keyword evidence="5" id="KW-0539">Nucleus</keyword>
<evidence type="ECO:0000256" key="4">
    <source>
        <dbReference type="ARBA" id="ARBA00022942"/>
    </source>
</evidence>